<comment type="similarity">
    <text evidence="1 3">Belongs to the 5'-nucleotidase family.</text>
</comment>
<dbReference type="AlphaFoldDB" id="A0A251X0B0"/>
<evidence type="ECO:0000313" key="6">
    <source>
        <dbReference type="EMBL" id="OUD10127.1"/>
    </source>
</evidence>
<dbReference type="InterPro" id="IPR036907">
    <property type="entry name" value="5'-Nucleotdase_C_sf"/>
</dbReference>
<dbReference type="InterPro" id="IPR006179">
    <property type="entry name" value="5_nucleotidase/apyrase"/>
</dbReference>
<dbReference type="SUPFAM" id="SSF55816">
    <property type="entry name" value="5'-nucleotidase (syn. UDP-sugar hydrolase), C-terminal domain"/>
    <property type="match status" value="1"/>
</dbReference>
<comment type="caution">
    <text evidence="6">The sequence shown here is derived from an EMBL/GenBank/DDBJ whole genome shotgun (WGS) entry which is preliminary data.</text>
</comment>
<dbReference type="GO" id="GO:0046872">
    <property type="term" value="F:metal ion binding"/>
    <property type="evidence" value="ECO:0007669"/>
    <property type="project" value="InterPro"/>
</dbReference>
<evidence type="ECO:0000256" key="1">
    <source>
        <dbReference type="ARBA" id="ARBA00006654"/>
    </source>
</evidence>
<feature type="domain" description="5'-Nucleotidase C-terminal" evidence="5">
    <location>
        <begin position="360"/>
        <end position="479"/>
    </location>
</feature>
<evidence type="ECO:0000259" key="4">
    <source>
        <dbReference type="Pfam" id="PF00149"/>
    </source>
</evidence>
<dbReference type="GO" id="GO:0016788">
    <property type="term" value="F:hydrolase activity, acting on ester bonds"/>
    <property type="evidence" value="ECO:0007669"/>
    <property type="project" value="InterPro"/>
</dbReference>
<reference evidence="6 7" key="1">
    <citation type="submission" date="2016-12" db="EMBL/GenBank/DDBJ databases">
        <title>The draft genome sequence of HSLHS2.</title>
        <authorList>
            <person name="Hu D."/>
            <person name="Wang L."/>
            <person name="Shao Z."/>
        </authorList>
    </citation>
    <scope>NUCLEOTIDE SEQUENCE [LARGE SCALE GENOMIC DNA]</scope>
    <source>
        <strain evidence="6">MCCC 1A06712</strain>
    </source>
</reference>
<keyword evidence="3" id="KW-0547">Nucleotide-binding</keyword>
<name>A0A251X0B0_9RHOB</name>
<keyword evidence="3" id="KW-0378">Hydrolase</keyword>
<accession>A0A251X0B0</accession>
<protein>
    <recommendedName>
        <fullName evidence="8">2',3'-cyclic-nucleotide 2'-phosphodiesterase</fullName>
    </recommendedName>
</protein>
<dbReference type="GO" id="GO:0030288">
    <property type="term" value="C:outer membrane-bounded periplasmic space"/>
    <property type="evidence" value="ECO:0007669"/>
    <property type="project" value="TreeGrafter"/>
</dbReference>
<dbReference type="InterPro" id="IPR008334">
    <property type="entry name" value="5'-Nucleotdase_C"/>
</dbReference>
<dbReference type="SUPFAM" id="SSF56300">
    <property type="entry name" value="Metallo-dependent phosphatases"/>
    <property type="match status" value="1"/>
</dbReference>
<organism evidence="6 7">
    <name type="scientific">Marivivens niveibacter</name>
    <dbReference type="NCBI Taxonomy" id="1930667"/>
    <lineage>
        <taxon>Bacteria</taxon>
        <taxon>Pseudomonadati</taxon>
        <taxon>Pseudomonadota</taxon>
        <taxon>Alphaproteobacteria</taxon>
        <taxon>Rhodobacterales</taxon>
        <taxon>Paracoccaceae</taxon>
        <taxon>Marivivens group</taxon>
        <taxon>Marivivens</taxon>
    </lineage>
</organism>
<dbReference type="Pfam" id="PF00149">
    <property type="entry name" value="Metallophos"/>
    <property type="match status" value="1"/>
</dbReference>
<dbReference type="PRINTS" id="PR01607">
    <property type="entry name" value="APYRASEFAMLY"/>
</dbReference>
<dbReference type="Proteomes" id="UP000194664">
    <property type="component" value="Unassembled WGS sequence"/>
</dbReference>
<dbReference type="GO" id="GO:0000166">
    <property type="term" value="F:nucleotide binding"/>
    <property type="evidence" value="ECO:0007669"/>
    <property type="project" value="UniProtKB-KW"/>
</dbReference>
<gene>
    <name evidence="6" type="ORF">BVC71_00995</name>
</gene>
<dbReference type="Pfam" id="PF02872">
    <property type="entry name" value="5_nucleotid_C"/>
    <property type="match status" value="1"/>
</dbReference>
<dbReference type="InterPro" id="IPR004843">
    <property type="entry name" value="Calcineurin-like_PHP"/>
</dbReference>
<feature type="domain" description="Calcineurin-like phosphoesterase" evidence="4">
    <location>
        <begin position="16"/>
        <end position="222"/>
    </location>
</feature>
<sequence length="558" mass="60656">MNLNSFDYYSDTETTVGFANIASTIRDIRSTTSNSLFFDNGDLIQGPPLTDLWLDDENHPHPAIACLNAMDYDCATLGNHEFNFGIDPLVNVYKQTKFPVVSTNITRVDGGDWPFKTAVILDRVITTAFGRKFPIKIGVMGFTPAMILTWDQFHTAGKIDATAPISTAETAVQSLKSKGAEVIVALCHGGIETQVDTTHEHFASAIAAISGIDAVFAGHTHLPFAGKIGRTPIALPAAYGKNIGRITLNLRRSDRGWATESGSADLITPSEQADTQIKEIVADRHAKTLAFTQKQLGTFTGPLHSYFARVQPDLAQFITAQAQLDSAREALDASDYAELPRLSATSPFRCGGRGGPDAYIDIDAGPATNRHAAQLYPFPNQTVALLVSGTILREWLEQSAAHFKLVTPNATDTLLFDDTTVSYNLDTLFGVTYDFDLSRPTGERVKNLCHEGKSVQALDQFVVLTNSYRAHGGGGFTMLPDTQKIWTSGRPLQSAIAARLAEPLPRRCPKVWGYVPLGATVVFDTSPNASAHLLGDSPLNVQPVSPSMDGFYRYRMEL</sequence>
<evidence type="ECO:0000313" key="7">
    <source>
        <dbReference type="Proteomes" id="UP000194664"/>
    </source>
</evidence>
<proteinExistence type="inferred from homology"/>
<keyword evidence="2" id="KW-0732">Signal</keyword>
<dbReference type="InterPro" id="IPR006146">
    <property type="entry name" value="5'-Nucleotdase_CS"/>
</dbReference>
<dbReference type="InterPro" id="IPR029052">
    <property type="entry name" value="Metallo-depent_PP-like"/>
</dbReference>
<dbReference type="PANTHER" id="PTHR11575:SF6">
    <property type="entry name" value="2',3'-CYCLIC-NUCLEOTIDE 2'-PHOSPHODIESTERASE_3'-NUCLEOTIDASE"/>
    <property type="match status" value="1"/>
</dbReference>
<dbReference type="Gene3D" id="3.90.780.10">
    <property type="entry name" value="5'-Nucleotidase, C-terminal domain"/>
    <property type="match status" value="1"/>
</dbReference>
<dbReference type="GO" id="GO:0009166">
    <property type="term" value="P:nucleotide catabolic process"/>
    <property type="evidence" value="ECO:0007669"/>
    <property type="project" value="InterPro"/>
</dbReference>
<evidence type="ECO:0008006" key="8">
    <source>
        <dbReference type="Google" id="ProtNLM"/>
    </source>
</evidence>
<evidence type="ECO:0000259" key="5">
    <source>
        <dbReference type="Pfam" id="PF02872"/>
    </source>
</evidence>
<dbReference type="EMBL" id="MSPP01000001">
    <property type="protein sequence ID" value="OUD10127.1"/>
    <property type="molecule type" value="Genomic_DNA"/>
</dbReference>
<evidence type="ECO:0000256" key="2">
    <source>
        <dbReference type="ARBA" id="ARBA00022729"/>
    </source>
</evidence>
<dbReference type="PANTHER" id="PTHR11575">
    <property type="entry name" value="5'-NUCLEOTIDASE-RELATED"/>
    <property type="match status" value="1"/>
</dbReference>
<dbReference type="PROSITE" id="PS00786">
    <property type="entry name" value="5_NUCLEOTIDASE_2"/>
    <property type="match status" value="1"/>
</dbReference>
<keyword evidence="7" id="KW-1185">Reference proteome</keyword>
<evidence type="ECO:0000256" key="3">
    <source>
        <dbReference type="RuleBase" id="RU362119"/>
    </source>
</evidence>
<dbReference type="Gene3D" id="3.60.21.10">
    <property type="match status" value="1"/>
</dbReference>